<dbReference type="EMBL" id="CP015249">
    <property type="protein sequence ID" value="ANB18494.1"/>
    <property type="molecule type" value="Genomic_DNA"/>
</dbReference>
<proteinExistence type="predicted"/>
<organism evidence="2 3">
    <name type="scientific">Dokdonella koreensis DS-123</name>
    <dbReference type="NCBI Taxonomy" id="1300342"/>
    <lineage>
        <taxon>Bacteria</taxon>
        <taxon>Pseudomonadati</taxon>
        <taxon>Pseudomonadota</taxon>
        <taxon>Gammaproteobacteria</taxon>
        <taxon>Lysobacterales</taxon>
        <taxon>Rhodanobacteraceae</taxon>
        <taxon>Dokdonella</taxon>
    </lineage>
</organism>
<protein>
    <submittedName>
        <fullName evidence="2">Uncharacterized protein</fullName>
    </submittedName>
</protein>
<dbReference type="KEGG" id="dko:I596_2489"/>
<evidence type="ECO:0000313" key="2">
    <source>
        <dbReference type="EMBL" id="ANB18494.1"/>
    </source>
</evidence>
<dbReference type="CDD" id="cd00229">
    <property type="entry name" value="SGNH_hydrolase"/>
    <property type="match status" value="1"/>
</dbReference>
<keyword evidence="3" id="KW-1185">Reference proteome</keyword>
<dbReference type="InterPro" id="IPR036514">
    <property type="entry name" value="SGNH_hydro_sf"/>
</dbReference>
<dbReference type="Proteomes" id="UP000076830">
    <property type="component" value="Chromosome"/>
</dbReference>
<reference evidence="2 3" key="1">
    <citation type="submission" date="2016-04" db="EMBL/GenBank/DDBJ databases">
        <title>Complete genome sequence of Dokdonella koreensis DS-123T.</title>
        <authorList>
            <person name="Kim J.F."/>
            <person name="Lee H."/>
            <person name="Kwak M.-J."/>
        </authorList>
    </citation>
    <scope>NUCLEOTIDE SEQUENCE [LARGE SCALE GENOMIC DNA]</scope>
    <source>
        <strain evidence="2 3">DS-123</strain>
    </source>
</reference>
<keyword evidence="1" id="KW-0732">Signal</keyword>
<dbReference type="GO" id="GO:0016788">
    <property type="term" value="F:hydrolase activity, acting on ester bonds"/>
    <property type="evidence" value="ECO:0007669"/>
    <property type="project" value="UniProtKB-ARBA"/>
</dbReference>
<evidence type="ECO:0000313" key="3">
    <source>
        <dbReference type="Proteomes" id="UP000076830"/>
    </source>
</evidence>
<sequence length="514" mass="54470">MIRSLRPWLAAALALLCAGTGTAVLAAPAEPASPVRVLFVGNSLTNRNDLPATFAAYVARAYPGRRVDAAMVAPDGRTLEGHRRDGEAEARIAGARWDYVVLQEGRDIRPGYSVNGERFYSEPSLFFAQAAYFAARVRERGAVPVFFETWGAGAGQAYLEYAYTRAARGNDAQLAPVGRVFARLAASADAGLLAEDGSHPSRRGTEVAAATIAATLFGPLADAAALEPRDRAAIVAALADAGDAKTPLPPRPAYSRDPVPALGQVPTAQNTTGRWRARDGGFRLSLGTQIALAWPDGQPVVTLRVFETTGVLESTIRDVRRNGASLAFDTFAGGQRYQVRLWPAADGLQVLTAQTGDGATFTTYEQRTYAKDGEAAYFDALDRRYAALARDAARDGLAAALPGHVEAVTALVGRDALAQARQGFPVSEWDLILLAGFHAQAGQPQRALDCLQAAVTLYPQSTDAWANLAKGEADAGHRSAAITAYDKALALNAGGNPVLERMLREALARLRDGG</sequence>
<dbReference type="Gene3D" id="1.25.40.10">
    <property type="entry name" value="Tetratricopeptide repeat domain"/>
    <property type="match status" value="1"/>
</dbReference>
<dbReference type="SUPFAM" id="SSF52266">
    <property type="entry name" value="SGNH hydrolase"/>
    <property type="match status" value="1"/>
</dbReference>
<dbReference type="InterPro" id="IPR019734">
    <property type="entry name" value="TPR_rpt"/>
</dbReference>
<feature type="signal peptide" evidence="1">
    <location>
        <begin position="1"/>
        <end position="26"/>
    </location>
</feature>
<gene>
    <name evidence="2" type="ORF">I596_2489</name>
</gene>
<dbReference type="Pfam" id="PF13428">
    <property type="entry name" value="TPR_14"/>
    <property type="match status" value="1"/>
</dbReference>
<dbReference type="AlphaFoldDB" id="A0A160DVS9"/>
<evidence type="ECO:0000256" key="1">
    <source>
        <dbReference type="SAM" id="SignalP"/>
    </source>
</evidence>
<dbReference type="InterPro" id="IPR011990">
    <property type="entry name" value="TPR-like_helical_dom_sf"/>
</dbReference>
<dbReference type="RefSeq" id="WP_067647994.1">
    <property type="nucleotide sequence ID" value="NZ_CP015249.1"/>
</dbReference>
<dbReference type="SUPFAM" id="SSF48452">
    <property type="entry name" value="TPR-like"/>
    <property type="match status" value="1"/>
</dbReference>
<dbReference type="Gene3D" id="3.40.50.1110">
    <property type="entry name" value="SGNH hydrolase"/>
    <property type="match status" value="1"/>
</dbReference>
<name>A0A160DVS9_9GAMM</name>
<accession>A0A160DVS9</accession>
<dbReference type="SMART" id="SM00028">
    <property type="entry name" value="TPR"/>
    <property type="match status" value="2"/>
</dbReference>
<dbReference type="OrthoDB" id="9792428at2"/>
<feature type="chain" id="PRO_5007813899" evidence="1">
    <location>
        <begin position="27"/>
        <end position="514"/>
    </location>
</feature>